<dbReference type="STRING" id="1149755.A0A2J6RMV2"/>
<keyword evidence="2" id="KW-0472">Membrane</keyword>
<feature type="transmembrane region" description="Helical" evidence="2">
    <location>
        <begin position="318"/>
        <end position="345"/>
    </location>
</feature>
<feature type="compositionally biased region" description="Basic and acidic residues" evidence="1">
    <location>
        <begin position="23"/>
        <end position="36"/>
    </location>
</feature>
<dbReference type="Proteomes" id="UP000235786">
    <property type="component" value="Unassembled WGS sequence"/>
</dbReference>
<sequence>MSSQSHDHTSWPYKQLTGASAPNEKKRPEYFARERTSTSSSDQSLKVPRTPRFAEATTVYSPIEAGEEGRSPFADPPRSEKTQSFMAEAQPSDIGFGYINDPSRQPVEVPLTPASPLKSAMKVPGTPGRKIDNPLSPTFREEQILEKHEVMTEKEQARDLKIKTRVRIAKFFLRGVNFSCSLIVLSMLSMTFSIFNATKALPARNNLPAWAVGTKTWPQKVVLAVSCVSLALCLVVFWNYWRGGHKRAEKVAVYYTLFAVAFFIFSSIMWGLAAGILQNAKNNSGNKDVWGWSCVDNKRRQVFSDKVDYALVCRMQSWSLVCCLIEVVLESITILLYAVVFYRYYSKQRLRKSMDIRDRARSDLYLAQLRSQSAPNTPGFGPMSPSYSQHIKSPRFPPSIYSSNPAAAAEDGYAGAPGTRFVEAKPTSALAAKPFALQAPPIKVHGATPKVAQTGFAAPAQPKERVIDHVAAAPGEQTYDAVPIPGAYASPLNSPGMAQPHHQRFGSVGEAITSDQRIESPPGSPRGWDRR</sequence>
<protein>
    <recommendedName>
        <fullName evidence="5">Hyphal anastamosis-8 protein</fullName>
    </recommendedName>
</protein>
<keyword evidence="2" id="KW-1133">Transmembrane helix</keyword>
<gene>
    <name evidence="3" type="ORF">L207DRAFT_583687</name>
</gene>
<keyword evidence="2" id="KW-0812">Transmembrane</keyword>
<dbReference type="PANTHER" id="PTHR42069:SF1">
    <property type="entry name" value="MARVEL DOMAIN-CONTAINING PROTEIN"/>
    <property type="match status" value="1"/>
</dbReference>
<organism evidence="3 4">
    <name type="scientific">Hyaloscypha variabilis (strain UAMH 11265 / GT02V1 / F)</name>
    <name type="common">Meliniomyces variabilis</name>
    <dbReference type="NCBI Taxonomy" id="1149755"/>
    <lineage>
        <taxon>Eukaryota</taxon>
        <taxon>Fungi</taxon>
        <taxon>Dikarya</taxon>
        <taxon>Ascomycota</taxon>
        <taxon>Pezizomycotina</taxon>
        <taxon>Leotiomycetes</taxon>
        <taxon>Helotiales</taxon>
        <taxon>Hyaloscyphaceae</taxon>
        <taxon>Hyaloscypha</taxon>
        <taxon>Hyaloscypha variabilis</taxon>
    </lineage>
</organism>
<feature type="transmembrane region" description="Helical" evidence="2">
    <location>
        <begin position="221"/>
        <end position="241"/>
    </location>
</feature>
<dbReference type="EMBL" id="KZ613946">
    <property type="protein sequence ID" value="PMD39840.1"/>
    <property type="molecule type" value="Genomic_DNA"/>
</dbReference>
<feature type="transmembrane region" description="Helical" evidence="2">
    <location>
        <begin position="171"/>
        <end position="195"/>
    </location>
</feature>
<evidence type="ECO:0000313" key="4">
    <source>
        <dbReference type="Proteomes" id="UP000235786"/>
    </source>
</evidence>
<feature type="transmembrane region" description="Helical" evidence="2">
    <location>
        <begin position="253"/>
        <end position="277"/>
    </location>
</feature>
<name>A0A2J6RMV2_HYAVF</name>
<dbReference type="OrthoDB" id="5420724at2759"/>
<evidence type="ECO:0000256" key="2">
    <source>
        <dbReference type="SAM" id="Phobius"/>
    </source>
</evidence>
<feature type="region of interest" description="Disordered" evidence="1">
    <location>
        <begin position="116"/>
        <end position="135"/>
    </location>
</feature>
<proteinExistence type="predicted"/>
<evidence type="ECO:0000313" key="3">
    <source>
        <dbReference type="EMBL" id="PMD39840.1"/>
    </source>
</evidence>
<dbReference type="AlphaFoldDB" id="A0A2J6RMV2"/>
<feature type="region of interest" description="Disordered" evidence="1">
    <location>
        <begin position="1"/>
        <end position="82"/>
    </location>
</feature>
<evidence type="ECO:0008006" key="5">
    <source>
        <dbReference type="Google" id="ProtNLM"/>
    </source>
</evidence>
<dbReference type="PANTHER" id="PTHR42069">
    <property type="entry name" value="HYPHAL ANASTAMOSIS-8 PROTEIN"/>
    <property type="match status" value="1"/>
</dbReference>
<reference evidence="3 4" key="1">
    <citation type="submission" date="2016-04" db="EMBL/GenBank/DDBJ databases">
        <title>A degradative enzymes factory behind the ericoid mycorrhizal symbiosis.</title>
        <authorList>
            <consortium name="DOE Joint Genome Institute"/>
            <person name="Martino E."/>
            <person name="Morin E."/>
            <person name="Grelet G."/>
            <person name="Kuo A."/>
            <person name="Kohler A."/>
            <person name="Daghino S."/>
            <person name="Barry K."/>
            <person name="Choi C."/>
            <person name="Cichocki N."/>
            <person name="Clum A."/>
            <person name="Copeland A."/>
            <person name="Hainaut M."/>
            <person name="Haridas S."/>
            <person name="Labutti K."/>
            <person name="Lindquist E."/>
            <person name="Lipzen A."/>
            <person name="Khouja H.-R."/>
            <person name="Murat C."/>
            <person name="Ohm R."/>
            <person name="Olson A."/>
            <person name="Spatafora J."/>
            <person name="Veneault-Fourrey C."/>
            <person name="Henrissat B."/>
            <person name="Grigoriev I."/>
            <person name="Martin F."/>
            <person name="Perotto S."/>
        </authorList>
    </citation>
    <scope>NUCLEOTIDE SEQUENCE [LARGE SCALE GENOMIC DNA]</scope>
    <source>
        <strain evidence="3 4">F</strain>
    </source>
</reference>
<keyword evidence="4" id="KW-1185">Reference proteome</keyword>
<feature type="region of interest" description="Disordered" evidence="1">
    <location>
        <begin position="492"/>
        <end position="531"/>
    </location>
</feature>
<accession>A0A2J6RMV2</accession>
<evidence type="ECO:0000256" key="1">
    <source>
        <dbReference type="SAM" id="MobiDB-lite"/>
    </source>
</evidence>